<name>A0AAW6UAE3_9MOLU</name>
<dbReference type="SUPFAM" id="SSF51445">
    <property type="entry name" value="(Trans)glycosidases"/>
    <property type="match status" value="1"/>
</dbReference>
<dbReference type="InterPro" id="IPR013780">
    <property type="entry name" value="Glyco_hydro_b"/>
</dbReference>
<dbReference type="Gene3D" id="3.20.20.80">
    <property type="entry name" value="Glycosidases"/>
    <property type="match status" value="1"/>
</dbReference>
<feature type="non-terminal residue" evidence="7">
    <location>
        <position position="1"/>
    </location>
</feature>
<dbReference type="Pfam" id="PF02055">
    <property type="entry name" value="Glyco_hydro_30"/>
    <property type="match status" value="1"/>
</dbReference>
<keyword evidence="3 4" id="KW-0378">Hydrolase</keyword>
<dbReference type="InterPro" id="IPR017853">
    <property type="entry name" value="GH"/>
</dbReference>
<keyword evidence="2" id="KW-0732">Signal</keyword>
<proteinExistence type="inferred from homology"/>
<dbReference type="RefSeq" id="WP_282839583.1">
    <property type="nucleotide sequence ID" value="NZ_JASCXW010000019.1"/>
</dbReference>
<organism evidence="7 8">
    <name type="scientific">Peloplasma aerotolerans</name>
    <dbReference type="NCBI Taxonomy" id="3044389"/>
    <lineage>
        <taxon>Bacteria</taxon>
        <taxon>Bacillati</taxon>
        <taxon>Mycoplasmatota</taxon>
        <taxon>Mollicutes</taxon>
        <taxon>Acholeplasmatales</taxon>
        <taxon>Acholeplasmataceae</taxon>
        <taxon>Peloplasma</taxon>
    </lineage>
</organism>
<feature type="domain" description="Glycosyl hydrolase family 30 TIM-barrel" evidence="5">
    <location>
        <begin position="42"/>
        <end position="372"/>
    </location>
</feature>
<dbReference type="GO" id="GO:0006680">
    <property type="term" value="P:glucosylceramide catabolic process"/>
    <property type="evidence" value="ECO:0007669"/>
    <property type="project" value="TreeGrafter"/>
</dbReference>
<keyword evidence="4" id="KW-0326">Glycosidase</keyword>
<comment type="caution">
    <text evidence="7">The sequence shown here is derived from an EMBL/GenBank/DDBJ whole genome shotgun (WGS) entry which is preliminary data.</text>
</comment>
<dbReference type="InterPro" id="IPR033453">
    <property type="entry name" value="Glyco_hydro_30_TIM-barrel"/>
</dbReference>
<dbReference type="Pfam" id="PF17189">
    <property type="entry name" value="Glyco_hydro_30C"/>
    <property type="match status" value="1"/>
</dbReference>
<dbReference type="PANTHER" id="PTHR11069">
    <property type="entry name" value="GLUCOSYLCERAMIDASE"/>
    <property type="match status" value="1"/>
</dbReference>
<dbReference type="AlphaFoldDB" id="A0AAW6UAE3"/>
<dbReference type="PANTHER" id="PTHR11069:SF23">
    <property type="entry name" value="LYSOSOMAL ACID GLUCOSYLCERAMIDASE"/>
    <property type="match status" value="1"/>
</dbReference>
<dbReference type="InterPro" id="IPR033452">
    <property type="entry name" value="GH30_C"/>
</dbReference>
<evidence type="ECO:0000256" key="1">
    <source>
        <dbReference type="ARBA" id="ARBA00005382"/>
    </source>
</evidence>
<dbReference type="GO" id="GO:0004348">
    <property type="term" value="F:glucosylceramidase activity"/>
    <property type="evidence" value="ECO:0007669"/>
    <property type="project" value="InterPro"/>
</dbReference>
<comment type="similarity">
    <text evidence="1 4">Belongs to the glycosyl hydrolase 30 family.</text>
</comment>
<evidence type="ECO:0000313" key="7">
    <source>
        <dbReference type="EMBL" id="MDI6453153.1"/>
    </source>
</evidence>
<gene>
    <name evidence="7" type="ORF">QJ521_06230</name>
</gene>
<evidence type="ECO:0000256" key="3">
    <source>
        <dbReference type="ARBA" id="ARBA00022801"/>
    </source>
</evidence>
<evidence type="ECO:0000256" key="2">
    <source>
        <dbReference type="ARBA" id="ARBA00022729"/>
    </source>
</evidence>
<evidence type="ECO:0000259" key="5">
    <source>
        <dbReference type="Pfam" id="PF02055"/>
    </source>
</evidence>
<evidence type="ECO:0000259" key="6">
    <source>
        <dbReference type="Pfam" id="PF17189"/>
    </source>
</evidence>
<sequence length="436" mass="50583">KMRHYRTKKDSNERLSIVDIKLKSKNDIQTIKIDPNDLKQEIIGFGGAFTEASTYNLSRISKEQREKAIQLYFDPVDGLGYNIGRVSIHGCDFSLGSYLYIDDYDNTLESFDISRDQPIIDTIKDAEKYAQQKIKILGSPWTPPFWMKDNQSPIRGGKLLKKYYQTWANYFAKFIEAYEDRGVEVAWVSIQNEPAAVQRWDSCIYTGEEERDFVKVLGPTLEKAGYQDKGILIWDHNRDIMVERAQAVLEDPEAYKYVWGTAFHWYDNEQFDNVRKVHEMYPNKHLMFTEGCQEGGPHFGEYEVGERYGRNILNDLRNYNEGYIDWNLFLDDTGGPNHVNNLCSAPIMIKIFHEEIVKMPSYYYIGHFSKFIKPKAVQIASSGTDQLMYVSFRNEDGSYVVVIQNQNDKDINTQIEGLKENIEVTVEARSISTIII</sequence>
<keyword evidence="8" id="KW-1185">Reference proteome</keyword>
<dbReference type="GO" id="GO:0016020">
    <property type="term" value="C:membrane"/>
    <property type="evidence" value="ECO:0007669"/>
    <property type="project" value="GOC"/>
</dbReference>
<reference evidence="7" key="1">
    <citation type="submission" date="2023-05" db="EMBL/GenBank/DDBJ databases">
        <title>Mariniplasma microaerophilum sp. nov., a novel anaerobic mollicute isolated from terrestrial mud volcano, Taman Peninsula, Russia.</title>
        <authorList>
            <person name="Khomyakova M.A."/>
            <person name="Merkel A.Y."/>
            <person name="Slobodkin A.I."/>
        </authorList>
    </citation>
    <scope>NUCLEOTIDE SEQUENCE</scope>
    <source>
        <strain evidence="7">M4Ah</strain>
    </source>
</reference>
<dbReference type="EMBL" id="JASCXW010000019">
    <property type="protein sequence ID" value="MDI6453153.1"/>
    <property type="molecule type" value="Genomic_DNA"/>
</dbReference>
<dbReference type="PRINTS" id="PR00843">
    <property type="entry name" value="GLHYDRLASE30"/>
</dbReference>
<feature type="domain" description="Glycosyl hydrolase family 30 beta sandwich" evidence="6">
    <location>
        <begin position="376"/>
        <end position="434"/>
    </location>
</feature>
<evidence type="ECO:0000313" key="8">
    <source>
        <dbReference type="Proteomes" id="UP001431532"/>
    </source>
</evidence>
<accession>A0AAW6UAE3</accession>
<dbReference type="Gene3D" id="2.60.40.1180">
    <property type="entry name" value="Golgi alpha-mannosidase II"/>
    <property type="match status" value="1"/>
</dbReference>
<evidence type="ECO:0000256" key="4">
    <source>
        <dbReference type="RuleBase" id="RU361188"/>
    </source>
</evidence>
<protein>
    <submittedName>
        <fullName evidence="7">Glycoside hydrolase family 30 protein</fullName>
    </submittedName>
</protein>
<dbReference type="Proteomes" id="UP001431532">
    <property type="component" value="Unassembled WGS sequence"/>
</dbReference>
<dbReference type="InterPro" id="IPR001139">
    <property type="entry name" value="Glyco_hydro_30"/>
</dbReference>